<accession>A0ABU5RW51</accession>
<dbReference type="PANTHER" id="PTHR35177:SF2">
    <property type="entry name" value="HYDROGENASE MATURATION FACTOR HYBG"/>
    <property type="match status" value="1"/>
</dbReference>
<dbReference type="Proteomes" id="UP001304461">
    <property type="component" value="Unassembled WGS sequence"/>
</dbReference>
<evidence type="ECO:0000256" key="1">
    <source>
        <dbReference type="ARBA" id="ARBA00006018"/>
    </source>
</evidence>
<dbReference type="EMBL" id="JAYGHX010000007">
    <property type="protein sequence ID" value="MEA5391948.1"/>
    <property type="molecule type" value="Genomic_DNA"/>
</dbReference>
<comment type="similarity">
    <text evidence="1">Belongs to the HupF/HypC family.</text>
</comment>
<evidence type="ECO:0000313" key="2">
    <source>
        <dbReference type="EMBL" id="MEA5391948.1"/>
    </source>
</evidence>
<gene>
    <name evidence="2" type="ORF">VB738_11845</name>
</gene>
<sequence>MCLAVPARILSIRSQPPAGEPGPGPPTGADDGLWRMAEVDFGGVRQQVSLACLPEAAVGDRVLVHVGLALSLVEDDPA</sequence>
<protein>
    <submittedName>
        <fullName evidence="2">HypC/HybG/HupF family hydrogenase formation chaperone</fullName>
    </submittedName>
</protein>
<dbReference type="SUPFAM" id="SSF159127">
    <property type="entry name" value="HupF/HypC-like"/>
    <property type="match status" value="1"/>
</dbReference>
<dbReference type="Gene3D" id="2.30.30.140">
    <property type="match status" value="1"/>
</dbReference>
<organism evidence="2 3">
    <name type="scientific">Cyanobium gracile UHCC 0139</name>
    <dbReference type="NCBI Taxonomy" id="3110308"/>
    <lineage>
        <taxon>Bacteria</taxon>
        <taxon>Bacillati</taxon>
        <taxon>Cyanobacteriota</taxon>
        <taxon>Cyanophyceae</taxon>
        <taxon>Synechococcales</taxon>
        <taxon>Prochlorococcaceae</taxon>
        <taxon>Cyanobium</taxon>
    </lineage>
</organism>
<name>A0ABU5RW51_9CYAN</name>
<evidence type="ECO:0000313" key="3">
    <source>
        <dbReference type="Proteomes" id="UP001304461"/>
    </source>
</evidence>
<dbReference type="PANTHER" id="PTHR35177">
    <property type="entry name" value="HYDROGENASE MATURATION FACTOR HYBG"/>
    <property type="match status" value="1"/>
</dbReference>
<dbReference type="Pfam" id="PF01455">
    <property type="entry name" value="HupF_HypC"/>
    <property type="match status" value="1"/>
</dbReference>
<dbReference type="InterPro" id="IPR001109">
    <property type="entry name" value="Hydrogenase_HupF/HypC"/>
</dbReference>
<keyword evidence="3" id="KW-1185">Reference proteome</keyword>
<dbReference type="NCBIfam" id="TIGR00074">
    <property type="entry name" value="hypC_hupF"/>
    <property type="match status" value="1"/>
</dbReference>
<dbReference type="PROSITE" id="PS01097">
    <property type="entry name" value="HUPF_HYPC"/>
    <property type="match status" value="1"/>
</dbReference>
<reference evidence="2 3" key="1">
    <citation type="submission" date="2023-12" db="EMBL/GenBank/DDBJ databases">
        <title>Baltic Sea Cyanobacteria.</title>
        <authorList>
            <person name="Delbaje E."/>
            <person name="Fewer D.P."/>
            <person name="Shishido T.K."/>
        </authorList>
    </citation>
    <scope>NUCLEOTIDE SEQUENCE [LARGE SCALE GENOMIC DNA]</scope>
    <source>
        <strain evidence="2 3">UHCC 0139</strain>
    </source>
</reference>
<comment type="caution">
    <text evidence="2">The sequence shown here is derived from an EMBL/GenBank/DDBJ whole genome shotgun (WGS) entry which is preliminary data.</text>
</comment>
<dbReference type="InterPro" id="IPR019812">
    <property type="entry name" value="Hydgase_assmbl_chp_CS"/>
</dbReference>
<proteinExistence type="inferred from homology"/>
<dbReference type="RefSeq" id="WP_323305928.1">
    <property type="nucleotide sequence ID" value="NZ_JAYGHX010000007.1"/>
</dbReference>